<name>A0A126T2P0_9GAMM</name>
<dbReference type="AlphaFoldDB" id="A0A126T2P0"/>
<accession>A0A126T2P0</accession>
<feature type="transmembrane region" description="Helical" evidence="1">
    <location>
        <begin position="77"/>
        <end position="97"/>
    </location>
</feature>
<dbReference type="OrthoDB" id="5573645at2"/>
<evidence type="ECO:0000313" key="2">
    <source>
        <dbReference type="EMBL" id="AMK75984.1"/>
    </source>
</evidence>
<organism evidence="2 3">
    <name type="scientific">Methylomonas denitrificans</name>
    <dbReference type="NCBI Taxonomy" id="1538553"/>
    <lineage>
        <taxon>Bacteria</taxon>
        <taxon>Pseudomonadati</taxon>
        <taxon>Pseudomonadota</taxon>
        <taxon>Gammaproteobacteria</taxon>
        <taxon>Methylococcales</taxon>
        <taxon>Methylococcaceae</taxon>
        <taxon>Methylomonas</taxon>
    </lineage>
</organism>
<keyword evidence="1" id="KW-0472">Membrane</keyword>
<gene>
    <name evidence="2" type="ORF">JT25_005675</name>
</gene>
<dbReference type="Proteomes" id="UP000030512">
    <property type="component" value="Chromosome"/>
</dbReference>
<evidence type="ECO:0000313" key="3">
    <source>
        <dbReference type="Proteomes" id="UP000030512"/>
    </source>
</evidence>
<protein>
    <submittedName>
        <fullName evidence="2">Uncharacterized protein</fullName>
    </submittedName>
</protein>
<keyword evidence="1" id="KW-1133">Transmembrane helix</keyword>
<sequence length="98" mass="11284">MSSVVLDRNALYGLFENQKKLDDLFDSIFDANSFYISSAPAPIQSVPSRPDFKVESPFGYNSSKLLELFNVMKHHPYFFLLPIALELTVIYWVVTYLL</sequence>
<proteinExistence type="predicted"/>
<dbReference type="RefSeq" id="WP_036274407.1">
    <property type="nucleotide sequence ID" value="NZ_CP014476.1"/>
</dbReference>
<evidence type="ECO:0000256" key="1">
    <source>
        <dbReference type="SAM" id="Phobius"/>
    </source>
</evidence>
<dbReference type="EMBL" id="CP014476">
    <property type="protein sequence ID" value="AMK75984.1"/>
    <property type="molecule type" value="Genomic_DNA"/>
</dbReference>
<reference evidence="2 3" key="1">
    <citation type="journal article" date="2015" name="Environ. Microbiol.">
        <title>Methane oxidation coupled to nitrate reduction under hypoxia by the Gammaproteobacterium Methylomonas denitrificans, sp. nov. type strain FJG1.</title>
        <authorList>
            <person name="Kits K.D."/>
            <person name="Klotz M.G."/>
            <person name="Stein L.Y."/>
        </authorList>
    </citation>
    <scope>NUCLEOTIDE SEQUENCE [LARGE SCALE GENOMIC DNA]</scope>
    <source>
        <strain evidence="2 3">FJG1</strain>
    </source>
</reference>
<dbReference type="KEGG" id="mdn:JT25_005675"/>
<keyword evidence="3" id="KW-1185">Reference proteome</keyword>
<keyword evidence="1" id="KW-0812">Transmembrane</keyword>